<keyword evidence="7" id="KW-1133">Transmembrane helix</keyword>
<evidence type="ECO:0000256" key="3">
    <source>
        <dbReference type="ARBA" id="ARBA00023004"/>
    </source>
</evidence>
<keyword evidence="10" id="KW-1185">Reference proteome</keyword>
<feature type="domain" description="Rieske" evidence="8">
    <location>
        <begin position="189"/>
        <end position="289"/>
    </location>
</feature>
<organism evidence="9 10">
    <name type="scientific">Asanoa iriomotensis</name>
    <dbReference type="NCBI Taxonomy" id="234613"/>
    <lineage>
        <taxon>Bacteria</taxon>
        <taxon>Bacillati</taxon>
        <taxon>Actinomycetota</taxon>
        <taxon>Actinomycetes</taxon>
        <taxon>Micromonosporales</taxon>
        <taxon>Micromonosporaceae</taxon>
        <taxon>Asanoa</taxon>
    </lineage>
</organism>
<accession>A0ABQ4C672</accession>
<dbReference type="PROSITE" id="PS51296">
    <property type="entry name" value="RIESKE"/>
    <property type="match status" value="1"/>
</dbReference>
<dbReference type="CDD" id="cd03467">
    <property type="entry name" value="Rieske"/>
    <property type="match status" value="1"/>
</dbReference>
<keyword evidence="7" id="KW-0812">Transmembrane</keyword>
<dbReference type="PANTHER" id="PTHR21496:SF0">
    <property type="entry name" value="RIESKE DOMAIN-CONTAINING PROTEIN"/>
    <property type="match status" value="1"/>
</dbReference>
<comment type="cofactor">
    <cofactor evidence="5">
        <name>[2Fe-2S] cluster</name>
        <dbReference type="ChEBI" id="CHEBI:190135"/>
    </cofactor>
</comment>
<proteinExistence type="inferred from homology"/>
<evidence type="ECO:0000259" key="8">
    <source>
        <dbReference type="PROSITE" id="PS51296"/>
    </source>
</evidence>
<dbReference type="PANTHER" id="PTHR21496">
    <property type="entry name" value="FERREDOXIN-RELATED"/>
    <property type="match status" value="1"/>
</dbReference>
<dbReference type="Gene3D" id="2.102.10.10">
    <property type="entry name" value="Rieske [2Fe-2S] iron-sulphur domain"/>
    <property type="match status" value="1"/>
</dbReference>
<dbReference type="Pfam" id="PF09990">
    <property type="entry name" value="DUF2231"/>
    <property type="match status" value="1"/>
</dbReference>
<comment type="caution">
    <text evidence="9">The sequence shown here is derived from an EMBL/GenBank/DDBJ whole genome shotgun (WGS) entry which is preliminary data.</text>
</comment>
<evidence type="ECO:0000256" key="4">
    <source>
        <dbReference type="ARBA" id="ARBA00023014"/>
    </source>
</evidence>
<name>A0ABQ4C672_9ACTN</name>
<keyword evidence="7" id="KW-0472">Membrane</keyword>
<keyword evidence="2" id="KW-0479">Metal-binding</keyword>
<dbReference type="InterPro" id="IPR017941">
    <property type="entry name" value="Rieske_2Fe-2S"/>
</dbReference>
<reference evidence="9 10" key="1">
    <citation type="submission" date="2021-01" db="EMBL/GenBank/DDBJ databases">
        <title>Whole genome shotgun sequence of Asanoa iriomotensis NBRC 100142.</title>
        <authorList>
            <person name="Komaki H."/>
            <person name="Tamura T."/>
        </authorList>
    </citation>
    <scope>NUCLEOTIDE SEQUENCE [LARGE SCALE GENOMIC DNA]</scope>
    <source>
        <strain evidence="9 10">NBRC 100142</strain>
    </source>
</reference>
<comment type="similarity">
    <text evidence="6">Belongs to the bacterial ring-hydroxylating dioxygenase ferredoxin component family.</text>
</comment>
<evidence type="ECO:0000256" key="5">
    <source>
        <dbReference type="ARBA" id="ARBA00034078"/>
    </source>
</evidence>
<dbReference type="SUPFAM" id="SSF50022">
    <property type="entry name" value="ISP domain"/>
    <property type="match status" value="1"/>
</dbReference>
<dbReference type="EMBL" id="BONC01000031">
    <property type="protein sequence ID" value="GIF58278.1"/>
    <property type="molecule type" value="Genomic_DNA"/>
</dbReference>
<keyword evidence="1" id="KW-0001">2Fe-2S</keyword>
<feature type="transmembrane region" description="Helical" evidence="7">
    <location>
        <begin position="84"/>
        <end position="104"/>
    </location>
</feature>
<dbReference type="InterPro" id="IPR019251">
    <property type="entry name" value="DUF2231_TM"/>
</dbReference>
<feature type="transmembrane region" description="Helical" evidence="7">
    <location>
        <begin position="116"/>
        <end position="137"/>
    </location>
</feature>
<keyword evidence="4" id="KW-0411">Iron-sulfur</keyword>
<dbReference type="Proteomes" id="UP000624325">
    <property type="component" value="Unassembled WGS sequence"/>
</dbReference>
<dbReference type="Pfam" id="PF00355">
    <property type="entry name" value="Rieske"/>
    <property type="match status" value="1"/>
</dbReference>
<evidence type="ECO:0000256" key="7">
    <source>
        <dbReference type="SAM" id="Phobius"/>
    </source>
</evidence>
<keyword evidence="3" id="KW-0408">Iron</keyword>
<protein>
    <recommendedName>
        <fullName evidence="8">Rieske domain-containing protein</fullName>
    </recommendedName>
</protein>
<dbReference type="InterPro" id="IPR036922">
    <property type="entry name" value="Rieske_2Fe-2S_sf"/>
</dbReference>
<sequence length="292" mass="30808">MRGQGNPELMRQLMTRLEQASGLDRISDPLQRALQAVVKPRTLRDALHGVPTGHAVHPALASFTLGSLTSAAILDLIRGQEVPATTLVGVGMTAAPLTALAGATDWSELDKEQRRVGLVHLAANVVALGLYGGSLLARLNGDHSRGRMLGFAGFGLLNASAYLGGHLAYVQGAQVNQAATELHRISDGWHPVADVSALPHGMPVSRSIGEVPVLVYRNGDSVSVLLERCGHETGPLGEGHVVDIDGDACVECPWHGSTFRLRDGLVMHGPAGSDQPVLRTRIVNDVVEANLP</sequence>
<evidence type="ECO:0000313" key="10">
    <source>
        <dbReference type="Proteomes" id="UP000624325"/>
    </source>
</evidence>
<evidence type="ECO:0000256" key="2">
    <source>
        <dbReference type="ARBA" id="ARBA00022723"/>
    </source>
</evidence>
<evidence type="ECO:0000256" key="6">
    <source>
        <dbReference type="ARBA" id="ARBA00038001"/>
    </source>
</evidence>
<evidence type="ECO:0000256" key="1">
    <source>
        <dbReference type="ARBA" id="ARBA00022714"/>
    </source>
</evidence>
<evidence type="ECO:0000313" key="9">
    <source>
        <dbReference type="EMBL" id="GIF58278.1"/>
    </source>
</evidence>
<feature type="transmembrane region" description="Helical" evidence="7">
    <location>
        <begin position="149"/>
        <end position="169"/>
    </location>
</feature>
<gene>
    <name evidence="9" type="ORF">Air01nite_43730</name>
</gene>